<dbReference type="Gene3D" id="1.20.1270.210">
    <property type="match status" value="1"/>
</dbReference>
<protein>
    <submittedName>
        <fullName evidence="2">Phage portal protein</fullName>
    </submittedName>
</protein>
<feature type="chain" id="PRO_5045331164" evidence="1">
    <location>
        <begin position="16"/>
        <end position="376"/>
    </location>
</feature>
<evidence type="ECO:0000313" key="2">
    <source>
        <dbReference type="EMBL" id="MDL9978844.1"/>
    </source>
</evidence>
<proteinExistence type="predicted"/>
<dbReference type="Gene3D" id="3.30.1120.70">
    <property type="match status" value="1"/>
</dbReference>
<name>A0ABT7MWL7_9MICO</name>
<comment type="caution">
    <text evidence="2">The sequence shown here is derived from an EMBL/GenBank/DDBJ whole genome shotgun (WGS) entry which is preliminary data.</text>
</comment>
<evidence type="ECO:0000256" key="1">
    <source>
        <dbReference type="SAM" id="SignalP"/>
    </source>
</evidence>
<gene>
    <name evidence="2" type="ORF">QSV35_05845</name>
</gene>
<accession>A0ABT7MWL7</accession>
<dbReference type="RefSeq" id="WP_286287607.1">
    <property type="nucleotide sequence ID" value="NZ_JASXSZ010000001.1"/>
</dbReference>
<organism evidence="2 3">
    <name type="scientific">Microbacterium candidum</name>
    <dbReference type="NCBI Taxonomy" id="3041922"/>
    <lineage>
        <taxon>Bacteria</taxon>
        <taxon>Bacillati</taxon>
        <taxon>Actinomycetota</taxon>
        <taxon>Actinomycetes</taxon>
        <taxon>Micrococcales</taxon>
        <taxon>Microbacteriaceae</taxon>
        <taxon>Microbacterium</taxon>
    </lineage>
</organism>
<sequence>MTWISRLLFGPPASAATVLGVAARGGSPLMPWTAPSEFTAFVWSDIYSGAAGDAVTRDTAMRVAPIKRGRALIVSLCSDLPLVQGSSLDGAGELVPDATQPAWLTTGAGAQTAWHRMALTLDDLIFGGWSLWVVVREPGTVQPDGTTVPGSIIEAGRLHPSRWAFDQSSPTGVAIDNRPVIDPASVILIAGPDEGLLSVAADAIRGWRHMEEAWVGRVRNPIPAMVLHEKAENGVSQTEAEAYVAAWAKNRLSPNGAVGFLPASLDLEVHGESSADLFTEGRNAARIDIANHLNLPVSMLDGSPATASLTYATQEGTHAQIVDDLEYWLAPIEARLSQPDVCPTGRRVRFSRENLTAASGQPYGATAAPQPKEVAA</sequence>
<dbReference type="Proteomes" id="UP001235064">
    <property type="component" value="Unassembled WGS sequence"/>
</dbReference>
<keyword evidence="1" id="KW-0732">Signal</keyword>
<keyword evidence="3" id="KW-1185">Reference proteome</keyword>
<dbReference type="Gene3D" id="3.40.140.120">
    <property type="match status" value="1"/>
</dbReference>
<reference evidence="2 3" key="1">
    <citation type="submission" date="2023-06" db="EMBL/GenBank/DDBJ databases">
        <title>Microbacterium sp. nov., isolated from a waste landfill.</title>
        <authorList>
            <person name="Wen W."/>
        </authorList>
    </citation>
    <scope>NUCLEOTIDE SEQUENCE [LARGE SCALE GENOMIC DNA]</scope>
    <source>
        <strain evidence="2 3">ASV49</strain>
    </source>
</reference>
<feature type="signal peptide" evidence="1">
    <location>
        <begin position="1"/>
        <end position="15"/>
    </location>
</feature>
<evidence type="ECO:0000313" key="3">
    <source>
        <dbReference type="Proteomes" id="UP001235064"/>
    </source>
</evidence>
<dbReference type="EMBL" id="JASXSZ010000001">
    <property type="protein sequence ID" value="MDL9978844.1"/>
    <property type="molecule type" value="Genomic_DNA"/>
</dbReference>